<dbReference type="EMBL" id="FUEG01000020">
    <property type="protein sequence ID" value="SJL13413.1"/>
    <property type="molecule type" value="Genomic_DNA"/>
</dbReference>
<feature type="compositionally biased region" description="Polar residues" evidence="1">
    <location>
        <begin position="429"/>
        <end position="441"/>
    </location>
</feature>
<dbReference type="STRING" id="47428.A0A284RXE0"/>
<feature type="region of interest" description="Disordered" evidence="1">
    <location>
        <begin position="244"/>
        <end position="270"/>
    </location>
</feature>
<feature type="compositionally biased region" description="Pro residues" evidence="1">
    <location>
        <begin position="315"/>
        <end position="326"/>
    </location>
</feature>
<feature type="compositionally biased region" description="Basic and acidic residues" evidence="1">
    <location>
        <begin position="374"/>
        <end position="394"/>
    </location>
</feature>
<evidence type="ECO:0000313" key="3">
    <source>
        <dbReference type="Proteomes" id="UP000219338"/>
    </source>
</evidence>
<evidence type="ECO:0000313" key="2">
    <source>
        <dbReference type="EMBL" id="SJL13413.1"/>
    </source>
</evidence>
<name>A0A284RXE0_ARMOS</name>
<reference evidence="3" key="1">
    <citation type="journal article" date="2017" name="Nat. Ecol. Evol.">
        <title>Genome expansion and lineage-specific genetic innovations in the forest pathogenic fungi Armillaria.</title>
        <authorList>
            <person name="Sipos G."/>
            <person name="Prasanna A.N."/>
            <person name="Walter M.C."/>
            <person name="O'Connor E."/>
            <person name="Balint B."/>
            <person name="Krizsan K."/>
            <person name="Kiss B."/>
            <person name="Hess J."/>
            <person name="Varga T."/>
            <person name="Slot J."/>
            <person name="Riley R."/>
            <person name="Boka B."/>
            <person name="Rigling D."/>
            <person name="Barry K."/>
            <person name="Lee J."/>
            <person name="Mihaltcheva S."/>
            <person name="LaButti K."/>
            <person name="Lipzen A."/>
            <person name="Waldron R."/>
            <person name="Moloney N.M."/>
            <person name="Sperisen C."/>
            <person name="Kredics L."/>
            <person name="Vagvoelgyi C."/>
            <person name="Patrignani A."/>
            <person name="Fitzpatrick D."/>
            <person name="Nagy I."/>
            <person name="Doyle S."/>
            <person name="Anderson J.B."/>
            <person name="Grigoriev I.V."/>
            <person name="Gueldener U."/>
            <person name="Muensterkoetter M."/>
            <person name="Nagy L.G."/>
        </authorList>
    </citation>
    <scope>NUCLEOTIDE SEQUENCE [LARGE SCALE GENOMIC DNA]</scope>
    <source>
        <strain evidence="3">C18/9</strain>
    </source>
</reference>
<proteinExistence type="predicted"/>
<keyword evidence="3" id="KW-1185">Reference proteome</keyword>
<organism evidence="2 3">
    <name type="scientific">Armillaria ostoyae</name>
    <name type="common">Armillaria root rot fungus</name>
    <dbReference type="NCBI Taxonomy" id="47428"/>
    <lineage>
        <taxon>Eukaryota</taxon>
        <taxon>Fungi</taxon>
        <taxon>Dikarya</taxon>
        <taxon>Basidiomycota</taxon>
        <taxon>Agaricomycotina</taxon>
        <taxon>Agaricomycetes</taxon>
        <taxon>Agaricomycetidae</taxon>
        <taxon>Agaricales</taxon>
        <taxon>Marasmiineae</taxon>
        <taxon>Physalacriaceae</taxon>
        <taxon>Armillaria</taxon>
    </lineage>
</organism>
<dbReference type="Proteomes" id="UP000219338">
    <property type="component" value="Unassembled WGS sequence"/>
</dbReference>
<dbReference type="AlphaFoldDB" id="A0A284RXE0"/>
<sequence>MEISKPQSPSPPLPDPTGATITVPVRKKPGLKPWATPELWAFLETGIPDYRSAQAIKGKVMHPITGTRMAAGDCTHVKQWYQNHGNVKKVETVARISNIFAKPKTHALKAEEVYSCLYYREHIKPMVDEQKAGVSSHAEVLRIIKDTTKELFEVESPEIHAEMAAHMKEQVVLPSTAEHNDETITPEIVLGAADGQIRAFNAALSKATGFHAGEDKHGRTFGQAFPNFKETYLTLFTRFLQEDKDTPGKSLQDQSVGSSSKPVPEDGEVEIGELDKRIATESAMNTNGTEGHKAVDDVDVEQELACASEGQQSIEPPPSSINPLPSPHVAEDNGQIPHPCPSPELNRDTNDVHELLEIEGTSPADGDDASEQLPEYRDGEGDDRQPLEEIKEMPSGDASSQTPPRDIINPTVELPTDEPTVAKSRKCQRSQAKVTKSQVIL</sequence>
<protein>
    <submittedName>
        <fullName evidence="2">Uncharacterized protein</fullName>
    </submittedName>
</protein>
<gene>
    <name evidence="2" type="ORF">ARMOST_16856</name>
</gene>
<accession>A0A284RXE0</accession>
<feature type="compositionally biased region" description="Polar residues" evidence="1">
    <location>
        <begin position="249"/>
        <end position="261"/>
    </location>
</feature>
<feature type="region of interest" description="Disordered" evidence="1">
    <location>
        <begin position="307"/>
        <end position="441"/>
    </location>
</feature>
<dbReference type="OMA" id="HNDETIT"/>
<evidence type="ECO:0000256" key="1">
    <source>
        <dbReference type="SAM" id="MobiDB-lite"/>
    </source>
</evidence>
<dbReference type="OrthoDB" id="2989119at2759"/>
<feature type="region of interest" description="Disordered" evidence="1">
    <location>
        <begin position="1"/>
        <end position="25"/>
    </location>
</feature>
<feature type="compositionally biased region" description="Basic and acidic residues" evidence="1">
    <location>
        <begin position="345"/>
        <end position="356"/>
    </location>
</feature>